<dbReference type="Pfam" id="PF00756">
    <property type="entry name" value="Esterase"/>
    <property type="match status" value="1"/>
</dbReference>
<dbReference type="GO" id="GO:0016747">
    <property type="term" value="F:acyltransferase activity, transferring groups other than amino-acyl groups"/>
    <property type="evidence" value="ECO:0007669"/>
    <property type="project" value="TreeGrafter"/>
</dbReference>
<dbReference type="eggNOG" id="COG0627">
    <property type="taxonomic scope" value="Bacteria"/>
</dbReference>
<dbReference type="Proteomes" id="UP000012063">
    <property type="component" value="Unassembled WGS sequence"/>
</dbReference>
<keyword evidence="2" id="KW-1185">Reference proteome</keyword>
<accession>M5E4C4</accession>
<gene>
    <name evidence="1" type="ORF">HSACCH_02608</name>
</gene>
<comment type="caution">
    <text evidence="1">The sequence shown here is derived from an EMBL/GenBank/DDBJ whole genome shotgun (WGS) entry which is preliminary data.</text>
</comment>
<organism evidence="1 2">
    <name type="scientific">Halanaerobium saccharolyticum subsp. saccharolyticum DSM 6643</name>
    <dbReference type="NCBI Taxonomy" id="1293054"/>
    <lineage>
        <taxon>Bacteria</taxon>
        <taxon>Bacillati</taxon>
        <taxon>Bacillota</taxon>
        <taxon>Clostridia</taxon>
        <taxon>Halanaerobiales</taxon>
        <taxon>Halanaerobiaceae</taxon>
        <taxon>Halanaerobium</taxon>
    </lineage>
</organism>
<dbReference type="SUPFAM" id="SSF53474">
    <property type="entry name" value="alpha/beta-Hydrolases"/>
    <property type="match status" value="1"/>
</dbReference>
<dbReference type="InterPro" id="IPR000801">
    <property type="entry name" value="Esterase-like"/>
</dbReference>
<dbReference type="AlphaFoldDB" id="M5E4C4"/>
<protein>
    <submittedName>
        <fullName evidence="1">Putative esterase</fullName>
    </submittedName>
</protein>
<reference evidence="2" key="1">
    <citation type="journal article" date="2013" name="Genome Announc.">
        <title>Genome Sequence of Halanaerobium saccharolyticum subsp. saccharolyticum Strain DSM 6643T, a Halophilic Hydrogen-Producing Bacterium.</title>
        <authorList>
            <person name="Kivisto A."/>
            <person name="Larjo A."/>
            <person name="Ciranna A."/>
            <person name="Santala V."/>
            <person name="Roos C."/>
            <person name="Karp M."/>
        </authorList>
    </citation>
    <scope>NUCLEOTIDE SEQUENCE [LARGE SCALE GENOMIC DNA]</scope>
    <source>
        <strain evidence="2">DSM 6643</strain>
    </source>
</reference>
<sequence>MAFIQCDFFSDVLKMSSSMNVIIPENKKNRIGIKTKAEQGKYPVLYLLHGLSDDHTAWMRRTSIERYADKYGLAVIMPNVHRSFYTDMESGNDYFTFVSQELPEIAEKLFPLRTGRNNTFVAGLSMGGYGAFKLALNNPESFEAAASLSGALNLAENAAMADQKEDLYQELKWIFGDLNKVEKTKNDLFYLLKKLKKNKTNIPALYQCCGKDDFLYQDNLKFKHFCRRNKIKLKYEEEAAAHQWDYWDQKILDVIRWLPF</sequence>
<dbReference type="RefSeq" id="WP_005490454.1">
    <property type="nucleotide sequence ID" value="NZ_CAUI01000023.1"/>
</dbReference>
<proteinExistence type="predicted"/>
<dbReference type="EMBL" id="CAUI01000023">
    <property type="protein sequence ID" value="CCU81143.1"/>
    <property type="molecule type" value="Genomic_DNA"/>
</dbReference>
<name>M5E4C4_9FIRM</name>
<dbReference type="PANTHER" id="PTHR48098:SF1">
    <property type="entry name" value="DIACYLGLYCEROL ACYLTRANSFERASE_MYCOLYLTRANSFERASE AG85A"/>
    <property type="match status" value="1"/>
</dbReference>
<dbReference type="InterPro" id="IPR050583">
    <property type="entry name" value="Mycobacterial_A85_antigen"/>
</dbReference>
<evidence type="ECO:0000313" key="1">
    <source>
        <dbReference type="EMBL" id="CCU81143.1"/>
    </source>
</evidence>
<dbReference type="PANTHER" id="PTHR48098">
    <property type="entry name" value="ENTEROCHELIN ESTERASE-RELATED"/>
    <property type="match status" value="1"/>
</dbReference>
<dbReference type="OrthoDB" id="9803578at2"/>
<dbReference type="Gene3D" id="3.40.50.1820">
    <property type="entry name" value="alpha/beta hydrolase"/>
    <property type="match status" value="1"/>
</dbReference>
<dbReference type="InParanoid" id="M5E4C4"/>
<evidence type="ECO:0000313" key="2">
    <source>
        <dbReference type="Proteomes" id="UP000012063"/>
    </source>
</evidence>
<dbReference type="InterPro" id="IPR029058">
    <property type="entry name" value="AB_hydrolase_fold"/>
</dbReference>
<dbReference type="STRING" id="1293054.HSACCH_02608"/>